<organism evidence="1 2">
    <name type="scientific">Spirodela intermedia</name>
    <name type="common">Intermediate duckweed</name>
    <dbReference type="NCBI Taxonomy" id="51605"/>
    <lineage>
        <taxon>Eukaryota</taxon>
        <taxon>Viridiplantae</taxon>
        <taxon>Streptophyta</taxon>
        <taxon>Embryophyta</taxon>
        <taxon>Tracheophyta</taxon>
        <taxon>Spermatophyta</taxon>
        <taxon>Magnoliopsida</taxon>
        <taxon>Liliopsida</taxon>
        <taxon>Araceae</taxon>
        <taxon>Lemnoideae</taxon>
        <taxon>Spirodela</taxon>
    </lineage>
</organism>
<evidence type="ECO:0008006" key="3">
    <source>
        <dbReference type="Google" id="ProtNLM"/>
    </source>
</evidence>
<keyword evidence="2" id="KW-1185">Reference proteome</keyword>
<sequence length="43" mass="5148">MFPRWYSGYNQIVIYLDYQENTSFTCPFGTYSLPSDSYVSDYK</sequence>
<protein>
    <recommendedName>
        <fullName evidence="3">Acetylcholinesterase</fullName>
    </recommendedName>
</protein>
<evidence type="ECO:0000313" key="1">
    <source>
        <dbReference type="EMBL" id="CAA6674699.1"/>
    </source>
</evidence>
<gene>
    <name evidence="1" type="ORF">SI7747_UN021057</name>
</gene>
<dbReference type="Proteomes" id="UP001189122">
    <property type="component" value="Unassembled WGS sequence"/>
</dbReference>
<dbReference type="EMBL" id="CACRZD030000137">
    <property type="protein sequence ID" value="CAA6674699.1"/>
    <property type="molecule type" value="Genomic_DNA"/>
</dbReference>
<name>A0ABN7E9Z7_SPIIN</name>
<comment type="caution">
    <text evidence="1">The sequence shown here is derived from an EMBL/GenBank/DDBJ whole genome shotgun (WGS) entry which is preliminary data.</text>
</comment>
<evidence type="ECO:0000313" key="2">
    <source>
        <dbReference type="Proteomes" id="UP001189122"/>
    </source>
</evidence>
<proteinExistence type="predicted"/>
<accession>A0ABN7E9Z7</accession>
<reference evidence="2" key="1">
    <citation type="journal article" date="2020" name="Sci. Rep.">
        <title>Chromosome-scale genome assembly for the duckweed Spirodela intermedia, integrating cytogenetic maps, PacBio and Oxford Nanopore libraries.</title>
        <authorList>
            <person name="Hoang P.T.N."/>
            <person name="Fiebig A."/>
            <person name="Novak P."/>
            <person name="Macas J."/>
            <person name="Cao H.X."/>
            <person name="Stepanenko A."/>
            <person name="Chen G."/>
            <person name="Borisjuk N."/>
            <person name="Scholz U."/>
            <person name="Schubert I."/>
        </authorList>
    </citation>
    <scope>NUCLEOTIDE SEQUENCE [LARGE SCALE GENOMIC DNA]</scope>
</reference>